<evidence type="ECO:0000256" key="12">
    <source>
        <dbReference type="ARBA" id="ARBA00023326"/>
    </source>
</evidence>
<dbReference type="InterPro" id="IPR026891">
    <property type="entry name" value="Fn3-like"/>
</dbReference>
<dbReference type="PANTHER" id="PTHR42715:SF12">
    <property type="entry name" value="BETA-GLUCOSIDASE G-RELATED"/>
    <property type="match status" value="1"/>
</dbReference>
<dbReference type="SUPFAM" id="SSF51445">
    <property type="entry name" value="(Trans)glycosidases"/>
    <property type="match status" value="1"/>
</dbReference>
<evidence type="ECO:0000256" key="10">
    <source>
        <dbReference type="ARBA" id="ARBA00023277"/>
    </source>
</evidence>
<dbReference type="Gene3D" id="3.20.20.300">
    <property type="entry name" value="Glycoside hydrolase, family 3, N-terminal domain"/>
    <property type="match status" value="1"/>
</dbReference>
<keyword evidence="7 18" id="KW-0732">Signal</keyword>
<evidence type="ECO:0000256" key="6">
    <source>
        <dbReference type="ARBA" id="ARBA00022525"/>
    </source>
</evidence>
<dbReference type="GO" id="GO:0005576">
    <property type="term" value="C:extracellular region"/>
    <property type="evidence" value="ECO:0007669"/>
    <property type="project" value="UniProtKB-SubCell"/>
</dbReference>
<evidence type="ECO:0000313" key="21">
    <source>
        <dbReference type="Proteomes" id="UP000311382"/>
    </source>
</evidence>
<keyword evidence="10" id="KW-0119">Carbohydrate metabolism</keyword>
<dbReference type="PRINTS" id="PR00133">
    <property type="entry name" value="GLHYDRLASE3"/>
</dbReference>
<evidence type="ECO:0000256" key="5">
    <source>
        <dbReference type="ARBA" id="ARBA00012744"/>
    </source>
</evidence>
<dbReference type="OrthoDB" id="416222at2759"/>
<evidence type="ECO:0000256" key="18">
    <source>
        <dbReference type="SAM" id="SignalP"/>
    </source>
</evidence>
<keyword evidence="6" id="KW-0964">Secreted</keyword>
<evidence type="ECO:0000256" key="14">
    <source>
        <dbReference type="ARBA" id="ARBA00039579"/>
    </source>
</evidence>
<comment type="subcellular location">
    <subcellularLocation>
        <location evidence="2">Secreted</location>
    </subcellularLocation>
</comment>
<dbReference type="PANTHER" id="PTHR42715">
    <property type="entry name" value="BETA-GLUCOSIDASE"/>
    <property type="match status" value="1"/>
</dbReference>
<dbReference type="EC" id="3.2.1.21" evidence="5"/>
<evidence type="ECO:0000256" key="7">
    <source>
        <dbReference type="ARBA" id="ARBA00022729"/>
    </source>
</evidence>
<dbReference type="STRING" id="5288.A0A5C5FLF4"/>
<evidence type="ECO:0000256" key="4">
    <source>
        <dbReference type="ARBA" id="ARBA00005336"/>
    </source>
</evidence>
<dbReference type="InterPro" id="IPR001764">
    <property type="entry name" value="Glyco_hydro_3_N"/>
</dbReference>
<feature type="domain" description="Fibronectin type III-like" evidence="19">
    <location>
        <begin position="704"/>
        <end position="775"/>
    </location>
</feature>
<keyword evidence="21" id="KW-1185">Reference proteome</keyword>
<organism evidence="20 21">
    <name type="scientific">Rhodotorula diobovata</name>
    <dbReference type="NCBI Taxonomy" id="5288"/>
    <lineage>
        <taxon>Eukaryota</taxon>
        <taxon>Fungi</taxon>
        <taxon>Dikarya</taxon>
        <taxon>Basidiomycota</taxon>
        <taxon>Pucciniomycotina</taxon>
        <taxon>Microbotryomycetes</taxon>
        <taxon>Sporidiobolales</taxon>
        <taxon>Sporidiobolaceae</taxon>
        <taxon>Rhodotorula</taxon>
    </lineage>
</organism>
<dbReference type="SUPFAM" id="SSF52279">
    <property type="entry name" value="Beta-D-glucan exohydrolase, C-terminal domain"/>
    <property type="match status" value="1"/>
</dbReference>
<dbReference type="Pfam" id="PF00933">
    <property type="entry name" value="Glyco_hydro_3"/>
    <property type="match status" value="1"/>
</dbReference>
<feature type="signal peptide" evidence="18">
    <location>
        <begin position="1"/>
        <end position="17"/>
    </location>
</feature>
<protein>
    <recommendedName>
        <fullName evidence="14">Probable beta-glucosidase G</fullName>
        <ecNumber evidence="5">3.2.1.21</ecNumber>
    </recommendedName>
    <alternativeName>
        <fullName evidence="15">Beta-D-glucoside glucohydrolase G</fullName>
    </alternativeName>
    <alternativeName>
        <fullName evidence="16">Cellobiase G</fullName>
    </alternativeName>
    <alternativeName>
        <fullName evidence="17">Gentiobiase G</fullName>
    </alternativeName>
</protein>
<name>A0A5C5FLF4_9BASI</name>
<dbReference type="SMART" id="SM01217">
    <property type="entry name" value="Fn3_like"/>
    <property type="match status" value="1"/>
</dbReference>
<evidence type="ECO:0000256" key="17">
    <source>
        <dbReference type="ARBA" id="ARBA00041808"/>
    </source>
</evidence>
<evidence type="ECO:0000256" key="13">
    <source>
        <dbReference type="ARBA" id="ARBA00024983"/>
    </source>
</evidence>
<evidence type="ECO:0000256" key="1">
    <source>
        <dbReference type="ARBA" id="ARBA00000448"/>
    </source>
</evidence>
<dbReference type="InterPro" id="IPR050288">
    <property type="entry name" value="Cellulose_deg_GH3"/>
</dbReference>
<dbReference type="GO" id="GO:0009251">
    <property type="term" value="P:glucan catabolic process"/>
    <property type="evidence" value="ECO:0007669"/>
    <property type="project" value="TreeGrafter"/>
</dbReference>
<comment type="catalytic activity">
    <reaction evidence="1">
        <text>Hydrolysis of terminal, non-reducing beta-D-glucosyl residues with release of beta-D-glucose.</text>
        <dbReference type="EC" id="3.2.1.21"/>
    </reaction>
</comment>
<dbReference type="GO" id="GO:0008422">
    <property type="term" value="F:beta-glucosidase activity"/>
    <property type="evidence" value="ECO:0007669"/>
    <property type="project" value="UniProtKB-EC"/>
</dbReference>
<dbReference type="InterPro" id="IPR036962">
    <property type="entry name" value="Glyco_hydro_3_N_sf"/>
</dbReference>
<dbReference type="EMBL" id="SOZI01000269">
    <property type="protein sequence ID" value="TNY17006.1"/>
    <property type="molecule type" value="Genomic_DNA"/>
</dbReference>
<evidence type="ECO:0000256" key="11">
    <source>
        <dbReference type="ARBA" id="ARBA00023295"/>
    </source>
</evidence>
<sequence>MLTNGLALLALSSLSHAAPAQRVAARQSSTAPGAPLSAEGFTSDKWIQAYEKAVSYVAGMTLEQKLNFTDFQPLANGCSGLGYPLEDIGLTQGICTADGPSGINSRYSTQFPPEITAGATFDRDLIYARAVAMGKEYHDVGAHVPLSICMGPMGRSVFGGRNWESFSSDPYLTGEAARLSVQGFQDQGVVGLVKHFNEQEYLRIGTPTGYAPNWPNQTIDSIIDDATTHELYVWPFAEAIRAGSASVMCAYNQVNGTFACENDHLINNILKKELNFHGWVITDWGAGHDTLALAHNGTDFIGWFTDTGHYFGQTLAPFVQNGSIPVEVVDDKIVRILTPYFALDQASLPKTDFTRYVGSDYSTETARKVTEGGLTLLKNVRSGNNSVGLPLNKPRDLLLVGSSAAPAHAGILHNLGMDLAASPVADFSGYSSDGYGSGGSPAPYNLDPTAAITARGRKEETPVVVDYYTYDNATQGQTESWFGFGTVYWLDAKLAYADAAVVFVTSIGREGFDHHDLELLNGGSDLVEYVADRHNDTIVVITAPGPVDMSRFVDHPNVTAILYAYYGGQEGATAIASTLFGDVNPSGKLPFTIARNVSDYSANTYNGSITVNPVANFTEGVFIDYKHFDAQGIEPLFEFGFGKSYSSFEVYDVAVKAKSKKIPAPVRETKEKLFVDGKEVSGLYDVVYEVTAQVKNTGSVAGAEVAQLYLTFPDGTPNKMPPRSLRGFSKPHLEAGASEQVTFSIRNKDLAVWSVKLGGWMLPHGEYKLAVGTSSRKIAQTVTVTL</sequence>
<evidence type="ECO:0000256" key="2">
    <source>
        <dbReference type="ARBA" id="ARBA00004613"/>
    </source>
</evidence>
<feature type="chain" id="PRO_5023131857" description="Probable beta-glucosidase G" evidence="18">
    <location>
        <begin position="18"/>
        <end position="786"/>
    </location>
</feature>
<dbReference type="AlphaFoldDB" id="A0A5C5FLF4"/>
<evidence type="ECO:0000256" key="3">
    <source>
        <dbReference type="ARBA" id="ARBA00004987"/>
    </source>
</evidence>
<proteinExistence type="inferred from homology"/>
<dbReference type="Proteomes" id="UP000311382">
    <property type="component" value="Unassembled WGS sequence"/>
</dbReference>
<comment type="caution">
    <text evidence="20">The sequence shown here is derived from an EMBL/GenBank/DDBJ whole genome shotgun (WGS) entry which is preliminary data.</text>
</comment>
<evidence type="ECO:0000256" key="15">
    <source>
        <dbReference type="ARBA" id="ARBA00041276"/>
    </source>
</evidence>
<keyword evidence="11" id="KW-0326">Glycosidase</keyword>
<gene>
    <name evidence="20" type="ORF">DMC30DRAFT_420211</name>
</gene>
<evidence type="ECO:0000256" key="9">
    <source>
        <dbReference type="ARBA" id="ARBA00023180"/>
    </source>
</evidence>
<keyword evidence="8 20" id="KW-0378">Hydrolase</keyword>
<evidence type="ECO:0000259" key="19">
    <source>
        <dbReference type="SMART" id="SM01217"/>
    </source>
</evidence>
<reference evidence="20 21" key="1">
    <citation type="submission" date="2019-03" db="EMBL/GenBank/DDBJ databases">
        <title>Rhodosporidium diobovatum UCD-FST 08-225 genome sequencing, assembly, and annotation.</title>
        <authorList>
            <person name="Fakankun I.U."/>
            <person name="Fristensky B."/>
            <person name="Levin D.B."/>
        </authorList>
    </citation>
    <scope>NUCLEOTIDE SEQUENCE [LARGE SCALE GENOMIC DNA]</scope>
    <source>
        <strain evidence="20 21">UCD-FST 08-225</strain>
    </source>
</reference>
<dbReference type="Pfam" id="PF01915">
    <property type="entry name" value="Glyco_hydro_3_C"/>
    <property type="match status" value="1"/>
</dbReference>
<dbReference type="InterPro" id="IPR002772">
    <property type="entry name" value="Glyco_hydro_3_C"/>
</dbReference>
<evidence type="ECO:0000256" key="8">
    <source>
        <dbReference type="ARBA" id="ARBA00022801"/>
    </source>
</evidence>
<dbReference type="FunFam" id="3.20.20.300:FF:000002">
    <property type="entry name" value="Probable beta-glucosidase"/>
    <property type="match status" value="1"/>
</dbReference>
<evidence type="ECO:0000313" key="20">
    <source>
        <dbReference type="EMBL" id="TNY17006.1"/>
    </source>
</evidence>
<dbReference type="Gene3D" id="3.40.50.1700">
    <property type="entry name" value="Glycoside hydrolase family 3 C-terminal domain"/>
    <property type="match status" value="1"/>
</dbReference>
<dbReference type="InterPro" id="IPR013783">
    <property type="entry name" value="Ig-like_fold"/>
</dbReference>
<evidence type="ECO:0000256" key="16">
    <source>
        <dbReference type="ARBA" id="ARBA00041601"/>
    </source>
</evidence>
<dbReference type="InterPro" id="IPR017853">
    <property type="entry name" value="GH"/>
</dbReference>
<comment type="similarity">
    <text evidence="4">Belongs to the glycosyl hydrolase 3 family.</text>
</comment>
<accession>A0A5C5FLF4</accession>
<dbReference type="InterPro" id="IPR036881">
    <property type="entry name" value="Glyco_hydro_3_C_sf"/>
</dbReference>
<keyword evidence="12" id="KW-0624">Polysaccharide degradation</keyword>
<dbReference type="Gene3D" id="2.60.40.10">
    <property type="entry name" value="Immunoglobulins"/>
    <property type="match status" value="1"/>
</dbReference>
<comment type="function">
    <text evidence="13">Beta-glucosidases are one of a number of cellulolytic enzymes involved in the degradation of cellulosic biomass. Catalyzes the last step releasing glucose from the inhibitory cellobiose.</text>
</comment>
<comment type="pathway">
    <text evidence="3">Glycan metabolism; cellulose degradation.</text>
</comment>
<dbReference type="Pfam" id="PF14310">
    <property type="entry name" value="Fn3-like"/>
    <property type="match status" value="1"/>
</dbReference>
<keyword evidence="9" id="KW-0325">Glycoprotein</keyword>